<evidence type="ECO:0000313" key="6">
    <source>
        <dbReference type="EMBL" id="KAK3400158.1"/>
    </source>
</evidence>
<dbReference type="InterPro" id="IPR054414">
    <property type="entry name" value="Ccdc124/Oxs1_C"/>
</dbReference>
<feature type="compositionally biased region" description="Basic and acidic residues" evidence="4">
    <location>
        <begin position="175"/>
        <end position="187"/>
    </location>
</feature>
<keyword evidence="7" id="KW-1185">Reference proteome</keyword>
<feature type="region of interest" description="Disordered" evidence="4">
    <location>
        <begin position="1"/>
        <end position="30"/>
    </location>
</feature>
<keyword evidence="2 3" id="KW-0175">Coiled coil</keyword>
<dbReference type="EMBL" id="JAUTDP010000004">
    <property type="protein sequence ID" value="KAK3400158.1"/>
    <property type="molecule type" value="Genomic_DNA"/>
</dbReference>
<evidence type="ECO:0000256" key="1">
    <source>
        <dbReference type="ARBA" id="ARBA00008296"/>
    </source>
</evidence>
<dbReference type="InterPro" id="IPR010422">
    <property type="entry name" value="Ccdc124/Oxs1"/>
</dbReference>
<dbReference type="Proteomes" id="UP001281003">
    <property type="component" value="Unassembled WGS sequence"/>
</dbReference>
<gene>
    <name evidence="6" type="ORF">B0T20DRAFT_452276</name>
</gene>
<feature type="compositionally biased region" description="Low complexity" evidence="4">
    <location>
        <begin position="12"/>
        <end position="30"/>
    </location>
</feature>
<dbReference type="GO" id="GO:0005634">
    <property type="term" value="C:nucleus"/>
    <property type="evidence" value="ECO:0007669"/>
    <property type="project" value="TreeGrafter"/>
</dbReference>
<evidence type="ECO:0000256" key="4">
    <source>
        <dbReference type="SAM" id="MobiDB-lite"/>
    </source>
</evidence>
<accession>A0AAE0PHQ9</accession>
<dbReference type="PANTHER" id="PTHR21680">
    <property type="entry name" value="COILED-COIL DOMAIN-CONTAINING PROTEIN 124"/>
    <property type="match status" value="1"/>
</dbReference>
<feature type="compositionally biased region" description="Basic and acidic residues" evidence="4">
    <location>
        <begin position="1"/>
        <end position="11"/>
    </location>
</feature>
<feature type="domain" description="Coiled-coil" evidence="5">
    <location>
        <begin position="220"/>
        <end position="300"/>
    </location>
</feature>
<feature type="region of interest" description="Disordered" evidence="4">
    <location>
        <begin position="175"/>
        <end position="214"/>
    </location>
</feature>
<feature type="coiled-coil region" evidence="3">
    <location>
        <begin position="298"/>
        <end position="325"/>
    </location>
</feature>
<evidence type="ECO:0000256" key="2">
    <source>
        <dbReference type="ARBA" id="ARBA00023054"/>
    </source>
</evidence>
<comment type="similarity">
    <text evidence="1">Belongs to the CCDC124 family.</text>
</comment>
<evidence type="ECO:0000256" key="3">
    <source>
        <dbReference type="SAM" id="Coils"/>
    </source>
</evidence>
<evidence type="ECO:0000259" key="5">
    <source>
        <dbReference type="Pfam" id="PF06244"/>
    </source>
</evidence>
<reference evidence="6" key="2">
    <citation type="submission" date="2023-07" db="EMBL/GenBank/DDBJ databases">
        <authorList>
            <consortium name="Lawrence Berkeley National Laboratory"/>
            <person name="Haridas S."/>
            <person name="Hensen N."/>
            <person name="Bonometti L."/>
            <person name="Westerberg I."/>
            <person name="Brannstrom I.O."/>
            <person name="Guillou S."/>
            <person name="Cros-Aarteil S."/>
            <person name="Calhoun S."/>
            <person name="Kuo A."/>
            <person name="Mondo S."/>
            <person name="Pangilinan J."/>
            <person name="Riley R."/>
            <person name="LaButti K."/>
            <person name="Andreopoulos B."/>
            <person name="Lipzen A."/>
            <person name="Chen C."/>
            <person name="Yanf M."/>
            <person name="Daum C."/>
            <person name="Ng V."/>
            <person name="Clum A."/>
            <person name="Steindorff A."/>
            <person name="Ohm R."/>
            <person name="Martin F."/>
            <person name="Silar P."/>
            <person name="Natvig D."/>
            <person name="Lalanne C."/>
            <person name="Gautier V."/>
            <person name="Ament-velasquez S.L."/>
            <person name="Kruys A."/>
            <person name="Hutchinson M.I."/>
            <person name="Powell A.J."/>
            <person name="Barry K."/>
            <person name="Miller A.N."/>
            <person name="Grigoriev I.V."/>
            <person name="Debuchy R."/>
            <person name="Gladieux P."/>
            <person name="Thoren M.H."/>
            <person name="Johannesson H."/>
        </authorList>
    </citation>
    <scope>NUCLEOTIDE SEQUENCE</scope>
    <source>
        <strain evidence="6">FGSC 1904</strain>
    </source>
</reference>
<comment type="caution">
    <text evidence="6">The sequence shown here is derived from an EMBL/GenBank/DDBJ whole genome shotgun (WGS) entry which is preliminary data.</text>
</comment>
<proteinExistence type="inferred from homology"/>
<sequence length="331" mass="36513">MAGKKGQDNSKKAAGQARKADAAAQKAAAEQAKKDAAEAADFTVFGPVLCCSRCRFCLPGVGGKGYPRSAANSVPSCDISCLPISRPIHSFASLALRPARHPYPCFPKETFAFRQERLSAFRSRYSMRETDTLVGWGWTKAFTNPIDPRIGTDYVLLAREAEAAKKAEAARKKAEKEALLREEEKNTPGRSQPKNAKTAVKKTRGLDLSQLDDDGSGPLSALNASGIDNALDALSLTSSSNNDKIDRHPERRFKAAYAAFEERRLAEMEKDGSGQGLRLNQKKEKIKKEFEKHPDNPFNQVTARYDATKEELAQLKEQERQKIEARLGGRR</sequence>
<reference evidence="6" key="1">
    <citation type="journal article" date="2023" name="Mol. Phylogenet. Evol.">
        <title>Genome-scale phylogeny and comparative genomics of the fungal order Sordariales.</title>
        <authorList>
            <person name="Hensen N."/>
            <person name="Bonometti L."/>
            <person name="Westerberg I."/>
            <person name="Brannstrom I.O."/>
            <person name="Guillou S."/>
            <person name="Cros-Aarteil S."/>
            <person name="Calhoun S."/>
            <person name="Haridas S."/>
            <person name="Kuo A."/>
            <person name="Mondo S."/>
            <person name="Pangilinan J."/>
            <person name="Riley R."/>
            <person name="LaButti K."/>
            <person name="Andreopoulos B."/>
            <person name="Lipzen A."/>
            <person name="Chen C."/>
            <person name="Yan M."/>
            <person name="Daum C."/>
            <person name="Ng V."/>
            <person name="Clum A."/>
            <person name="Steindorff A."/>
            <person name="Ohm R.A."/>
            <person name="Martin F."/>
            <person name="Silar P."/>
            <person name="Natvig D.O."/>
            <person name="Lalanne C."/>
            <person name="Gautier V."/>
            <person name="Ament-Velasquez S.L."/>
            <person name="Kruys A."/>
            <person name="Hutchinson M.I."/>
            <person name="Powell A.J."/>
            <person name="Barry K."/>
            <person name="Miller A.N."/>
            <person name="Grigoriev I.V."/>
            <person name="Debuchy R."/>
            <person name="Gladieux P."/>
            <person name="Hiltunen Thoren M."/>
            <person name="Johannesson H."/>
        </authorList>
    </citation>
    <scope>NUCLEOTIDE SEQUENCE</scope>
    <source>
        <strain evidence="6">FGSC 1904</strain>
    </source>
</reference>
<organism evidence="6 7">
    <name type="scientific">Sordaria brevicollis</name>
    <dbReference type="NCBI Taxonomy" id="83679"/>
    <lineage>
        <taxon>Eukaryota</taxon>
        <taxon>Fungi</taxon>
        <taxon>Dikarya</taxon>
        <taxon>Ascomycota</taxon>
        <taxon>Pezizomycotina</taxon>
        <taxon>Sordariomycetes</taxon>
        <taxon>Sordariomycetidae</taxon>
        <taxon>Sordariales</taxon>
        <taxon>Sordariaceae</taxon>
        <taxon>Sordaria</taxon>
    </lineage>
</organism>
<evidence type="ECO:0000313" key="7">
    <source>
        <dbReference type="Proteomes" id="UP001281003"/>
    </source>
</evidence>
<name>A0AAE0PHQ9_SORBR</name>
<protein>
    <recommendedName>
        <fullName evidence="5">Coiled-coil domain-containing protein</fullName>
    </recommendedName>
</protein>
<dbReference type="Pfam" id="PF06244">
    <property type="entry name" value="Ccdc124"/>
    <property type="match status" value="1"/>
</dbReference>
<dbReference type="GO" id="GO:0003713">
    <property type="term" value="F:transcription coactivator activity"/>
    <property type="evidence" value="ECO:0007669"/>
    <property type="project" value="TreeGrafter"/>
</dbReference>
<dbReference type="PANTHER" id="PTHR21680:SF0">
    <property type="entry name" value="COILED-COIL DOMAIN-CONTAINING PROTEIN 124"/>
    <property type="match status" value="1"/>
</dbReference>
<dbReference type="AlphaFoldDB" id="A0AAE0PHQ9"/>
<dbReference type="GO" id="GO:0006366">
    <property type="term" value="P:transcription by RNA polymerase II"/>
    <property type="evidence" value="ECO:0007669"/>
    <property type="project" value="TreeGrafter"/>
</dbReference>